<evidence type="ECO:0000313" key="2">
    <source>
        <dbReference type="Proteomes" id="UP001432062"/>
    </source>
</evidence>
<dbReference type="RefSeq" id="WP_329412965.1">
    <property type="nucleotide sequence ID" value="NZ_CP109441.1"/>
</dbReference>
<evidence type="ECO:0000313" key="1">
    <source>
        <dbReference type="EMBL" id="WUV48574.1"/>
    </source>
</evidence>
<reference evidence="1" key="1">
    <citation type="submission" date="2022-10" db="EMBL/GenBank/DDBJ databases">
        <title>The complete genomes of actinobacterial strains from the NBC collection.</title>
        <authorList>
            <person name="Joergensen T.S."/>
            <person name="Alvarez Arevalo M."/>
            <person name="Sterndorff E.B."/>
            <person name="Faurdal D."/>
            <person name="Vuksanovic O."/>
            <person name="Mourched A.-S."/>
            <person name="Charusanti P."/>
            <person name="Shaw S."/>
            <person name="Blin K."/>
            <person name="Weber T."/>
        </authorList>
    </citation>
    <scope>NUCLEOTIDE SEQUENCE</scope>
    <source>
        <strain evidence="1">NBC_01482</strain>
    </source>
</reference>
<sequence length="614" mass="68930">MRIQPRQQILDVWRAMLAACWDGKDWRWGGRMDANSISDSEQLLCLLYPATEIDIFALDNPDRMEDDVSSVLEPLGGPKQIGSFVVWLLERYIEQNTRDDGQPNFSAGSYLRSADEREPNTAQRGIEVVDSYSMSLTVCMAGLRFLRTFRGWARPGELTQRIDILSGQLSARLTAAMTGLVRSFVVNTVKPKSPEGQAILGMLNQTGEPEQAMVDGVRRSLERVRARLRSDVTLGQEKSVKELEDENLLFECGWSWGVVRDATEVDFVEAQIASEKGVADPRPYLYFTVVALDGINDLVSPRTGELGLLDEKQHRLAQALRTRWELTQRYWSTVARFGSGSWPLEDIPWRTSDGEQSDYFSLIVSAVLIQDLVARTASDDDLTRAVAIFDELAGRGRIIRRTMREDPAVALHTPGVRLTLRGSEGVGDGPTLQWEVSDFSAVLLKRMLQAARLSNNVAARDKLMELAKSVMEHLDRRMLRAGAPGLWDDPAGAFGENGDAEVTRPSWYMTERVVECLVAADRTYREPPPNWPDLQEVARVMLNTAEHRFDQEMLGVSIDDTSGNRAALDRVEDHIDQARRLVREDSATTFVHALDALRELDRLAAARRDATRNP</sequence>
<gene>
    <name evidence="1" type="ORF">OG563_10465</name>
</gene>
<dbReference type="NCBIfam" id="NF040567">
    <property type="entry name" value="SCO2524_fam"/>
    <property type="match status" value="1"/>
</dbReference>
<name>A0ABZ1Z3L0_9NOCA</name>
<organism evidence="1 2">
    <name type="scientific">Nocardia vinacea</name>
    <dbReference type="NCBI Taxonomy" id="96468"/>
    <lineage>
        <taxon>Bacteria</taxon>
        <taxon>Bacillati</taxon>
        <taxon>Actinomycetota</taxon>
        <taxon>Actinomycetes</taxon>
        <taxon>Mycobacteriales</taxon>
        <taxon>Nocardiaceae</taxon>
        <taxon>Nocardia</taxon>
    </lineage>
</organism>
<dbReference type="InterPro" id="IPR049777">
    <property type="entry name" value="SCO2524-like"/>
</dbReference>
<proteinExistence type="predicted"/>
<dbReference type="Proteomes" id="UP001432062">
    <property type="component" value="Chromosome"/>
</dbReference>
<dbReference type="EMBL" id="CP109441">
    <property type="protein sequence ID" value="WUV48574.1"/>
    <property type="molecule type" value="Genomic_DNA"/>
</dbReference>
<protein>
    <submittedName>
        <fullName evidence="1">SCO2524 family protein</fullName>
    </submittedName>
</protein>
<keyword evidence="2" id="KW-1185">Reference proteome</keyword>
<accession>A0ABZ1Z3L0</accession>